<evidence type="ECO:0008006" key="4">
    <source>
        <dbReference type="Google" id="ProtNLM"/>
    </source>
</evidence>
<evidence type="ECO:0000313" key="2">
    <source>
        <dbReference type="EMBL" id="MFD2868192.1"/>
    </source>
</evidence>
<dbReference type="RefSeq" id="WP_380147308.1">
    <property type="nucleotide sequence ID" value="NZ_JBHUOR010000037.1"/>
</dbReference>
<comment type="caution">
    <text evidence="2">The sequence shown here is derived from an EMBL/GenBank/DDBJ whole genome shotgun (WGS) entry which is preliminary data.</text>
</comment>
<dbReference type="EMBL" id="JBHUOR010000037">
    <property type="protein sequence ID" value="MFD2868192.1"/>
    <property type="molecule type" value="Genomic_DNA"/>
</dbReference>
<accession>A0ABW5XYV4</accession>
<evidence type="ECO:0000313" key="3">
    <source>
        <dbReference type="Proteomes" id="UP001597568"/>
    </source>
</evidence>
<name>A0ABW5XYV4_9BACL</name>
<feature type="chain" id="PRO_5047266804" description="Lipoprotein" evidence="1">
    <location>
        <begin position="24"/>
        <end position="138"/>
    </location>
</feature>
<proteinExistence type="predicted"/>
<sequence>MKKVIPLFFVSLCLIILAGCQTAAPKIQQYIEVKQYHSDEHAYKTVSAHTSARDTRNFLSSLDWEEANLAKVNSPDYTLQFSNSATTVKSATYNIWLNPSKDKAEIIIDGENKHVQLDRQTSAKLFDYLIGQPLTAIK</sequence>
<dbReference type="Proteomes" id="UP001597568">
    <property type="component" value="Unassembled WGS sequence"/>
</dbReference>
<reference evidence="3" key="1">
    <citation type="journal article" date="2019" name="Int. J. Syst. Evol. Microbiol.">
        <title>The Global Catalogue of Microorganisms (GCM) 10K type strain sequencing project: providing services to taxonomists for standard genome sequencing and annotation.</title>
        <authorList>
            <consortium name="The Broad Institute Genomics Platform"/>
            <consortium name="The Broad Institute Genome Sequencing Center for Infectious Disease"/>
            <person name="Wu L."/>
            <person name="Ma J."/>
        </authorList>
    </citation>
    <scope>NUCLEOTIDE SEQUENCE [LARGE SCALE GENOMIC DNA]</scope>
    <source>
        <strain evidence="3">KCTC 33522</strain>
    </source>
</reference>
<keyword evidence="3" id="KW-1185">Reference proteome</keyword>
<keyword evidence="1" id="KW-0732">Signal</keyword>
<organism evidence="2 3">
    <name type="scientific">Kurthia populi</name>
    <dbReference type="NCBI Taxonomy" id="1562132"/>
    <lineage>
        <taxon>Bacteria</taxon>
        <taxon>Bacillati</taxon>
        <taxon>Bacillota</taxon>
        <taxon>Bacilli</taxon>
        <taxon>Bacillales</taxon>
        <taxon>Caryophanaceae</taxon>
        <taxon>Kurthia</taxon>
    </lineage>
</organism>
<dbReference type="PROSITE" id="PS51257">
    <property type="entry name" value="PROKAR_LIPOPROTEIN"/>
    <property type="match status" value="1"/>
</dbReference>
<feature type="signal peptide" evidence="1">
    <location>
        <begin position="1"/>
        <end position="23"/>
    </location>
</feature>
<protein>
    <recommendedName>
        <fullName evidence="4">Lipoprotein</fullName>
    </recommendedName>
</protein>
<gene>
    <name evidence="2" type="ORF">ACFSY7_06755</name>
</gene>
<evidence type="ECO:0000256" key="1">
    <source>
        <dbReference type="SAM" id="SignalP"/>
    </source>
</evidence>